<feature type="chain" id="PRO_5035836961" description="Elicitin" evidence="2">
    <location>
        <begin position="22"/>
        <end position="153"/>
    </location>
</feature>
<evidence type="ECO:0000313" key="4">
    <source>
        <dbReference type="Proteomes" id="UP000694044"/>
    </source>
</evidence>
<keyword evidence="2" id="KW-0732">Signal</keyword>
<gene>
    <name evidence="3" type="ORF">PHYPSEUDO_010297</name>
</gene>
<keyword evidence="4" id="KW-1185">Reference proteome</keyword>
<accession>A0A8T1VDE0</accession>
<keyword evidence="1" id="KW-0928">Hypersensitive response elicitation</keyword>
<dbReference type="InterPro" id="IPR002200">
    <property type="entry name" value="Elicitin"/>
</dbReference>
<dbReference type="GO" id="GO:0005576">
    <property type="term" value="C:extracellular region"/>
    <property type="evidence" value="ECO:0007669"/>
    <property type="project" value="UniProtKB-SubCell"/>
</dbReference>
<evidence type="ECO:0000313" key="3">
    <source>
        <dbReference type="EMBL" id="KAG7378263.1"/>
    </source>
</evidence>
<proteinExistence type="inferred from homology"/>
<feature type="signal peptide" evidence="2">
    <location>
        <begin position="1"/>
        <end position="21"/>
    </location>
</feature>
<dbReference type="OrthoDB" id="128130at2759"/>
<reference evidence="3" key="1">
    <citation type="submission" date="2021-02" db="EMBL/GenBank/DDBJ databases">
        <authorList>
            <person name="Palmer J.M."/>
        </authorList>
    </citation>
    <scope>NUCLEOTIDE SEQUENCE</scope>
    <source>
        <strain evidence="3">SCRP734</strain>
    </source>
</reference>
<name>A0A8T1VDE0_9STRA</name>
<dbReference type="AlphaFoldDB" id="A0A8T1VDE0"/>
<sequence>MVPWLTSTVVINLTLICVVVADDVCITSELLGIAGSPHVARCSADAGFSSIATISELSPEQIRVICATSACSALIKEMAAMGLGDCRIPETKIYLRTDIIDAYTERCNTIDSSSSSDGSVSTDNLSSSATNSATTVVVRYISTVTLALATLLA</sequence>
<dbReference type="GO" id="GO:0052040">
    <property type="term" value="P:symbiont-mediated perturbation of host programmed cell death"/>
    <property type="evidence" value="ECO:0007669"/>
    <property type="project" value="UniProtKB-UniRule"/>
</dbReference>
<evidence type="ECO:0000256" key="2">
    <source>
        <dbReference type="SAM" id="SignalP"/>
    </source>
</evidence>
<evidence type="ECO:0000256" key="1">
    <source>
        <dbReference type="RuleBase" id="RU368111"/>
    </source>
</evidence>
<dbReference type="Pfam" id="PF00964">
    <property type="entry name" value="Elicitin"/>
    <property type="match status" value="1"/>
</dbReference>
<keyword evidence="1" id="KW-0964">Secreted</keyword>
<protein>
    <recommendedName>
        <fullName evidence="1">Elicitin</fullName>
    </recommendedName>
</protein>
<comment type="caution">
    <text evidence="3">The sequence shown here is derived from an EMBL/GenBank/DDBJ whole genome shotgun (WGS) entry which is preliminary data.</text>
</comment>
<dbReference type="Proteomes" id="UP000694044">
    <property type="component" value="Unassembled WGS sequence"/>
</dbReference>
<comment type="similarity">
    <text evidence="1">Belongs to the elicitin family.</text>
</comment>
<keyword evidence="1" id="KW-1015">Disulfide bond</keyword>
<dbReference type="SMART" id="SM01187">
    <property type="entry name" value="Elicitin"/>
    <property type="match status" value="1"/>
</dbReference>
<comment type="subcellular location">
    <subcellularLocation>
        <location evidence="1">Secreted</location>
    </subcellularLocation>
</comment>
<organism evidence="3 4">
    <name type="scientific">Phytophthora pseudosyringae</name>
    <dbReference type="NCBI Taxonomy" id="221518"/>
    <lineage>
        <taxon>Eukaryota</taxon>
        <taxon>Sar</taxon>
        <taxon>Stramenopiles</taxon>
        <taxon>Oomycota</taxon>
        <taxon>Peronosporomycetes</taxon>
        <taxon>Peronosporales</taxon>
        <taxon>Peronosporaceae</taxon>
        <taxon>Phytophthora</taxon>
    </lineage>
</organism>
<comment type="function">
    <text evidence="1">Induces local and distal defense responses (incompatible hypersensitive reaction) in plants from the solanaceae and cruciferae families. Elicits leaf necrosis and causes the accumulation of pathogenesis-related proteins. Might interact with the lipidic molecules of the plasma membrane.</text>
</comment>
<dbReference type="EMBL" id="JAGDFM010000438">
    <property type="protein sequence ID" value="KAG7378263.1"/>
    <property type="molecule type" value="Genomic_DNA"/>
</dbReference>